<gene>
    <name evidence="1" type="ORF">METZ01_LOCUS383462</name>
</gene>
<feature type="non-terminal residue" evidence="1">
    <location>
        <position position="1"/>
    </location>
</feature>
<name>A0A382UA94_9ZZZZ</name>
<dbReference type="SUPFAM" id="SSF50129">
    <property type="entry name" value="GroES-like"/>
    <property type="match status" value="1"/>
</dbReference>
<dbReference type="EMBL" id="UINC01142333">
    <property type="protein sequence ID" value="SVD30608.1"/>
    <property type="molecule type" value="Genomic_DNA"/>
</dbReference>
<reference evidence="1" key="1">
    <citation type="submission" date="2018-05" db="EMBL/GenBank/DDBJ databases">
        <authorList>
            <person name="Lanie J.A."/>
            <person name="Ng W.-L."/>
            <person name="Kazmierczak K.M."/>
            <person name="Andrzejewski T.M."/>
            <person name="Davidsen T.M."/>
            <person name="Wayne K.J."/>
            <person name="Tettelin H."/>
            <person name="Glass J.I."/>
            <person name="Rusch D."/>
            <person name="Podicherti R."/>
            <person name="Tsui H.-C.T."/>
            <person name="Winkler M.E."/>
        </authorList>
    </citation>
    <scope>NUCLEOTIDE SEQUENCE</scope>
</reference>
<protein>
    <recommendedName>
        <fullName evidence="2">Alcohol dehydrogenase-like C-terminal domain-containing protein</fullName>
    </recommendedName>
</protein>
<accession>A0A382UA94</accession>
<evidence type="ECO:0008006" key="2">
    <source>
        <dbReference type="Google" id="ProtNLM"/>
    </source>
</evidence>
<evidence type="ECO:0000313" key="1">
    <source>
        <dbReference type="EMBL" id="SVD30608.1"/>
    </source>
</evidence>
<dbReference type="AlphaFoldDB" id="A0A382UA94"/>
<organism evidence="1">
    <name type="scientific">marine metagenome</name>
    <dbReference type="NCBI Taxonomy" id="408172"/>
    <lineage>
        <taxon>unclassified sequences</taxon>
        <taxon>metagenomes</taxon>
        <taxon>ecological metagenomes</taxon>
    </lineage>
</organism>
<proteinExistence type="predicted"/>
<sequence>SYGAATDDIQATIELYKEKKINFKDMITHQFPLSKITEGFKLVEQAKESIKVVVNPD</sequence>
<dbReference type="Gene3D" id="3.90.180.10">
    <property type="entry name" value="Medium-chain alcohol dehydrogenases, catalytic domain"/>
    <property type="match status" value="1"/>
</dbReference>
<dbReference type="InterPro" id="IPR011032">
    <property type="entry name" value="GroES-like_sf"/>
</dbReference>